<dbReference type="InterPro" id="IPR026350">
    <property type="entry name" value="GxxExxY"/>
</dbReference>
<reference evidence="2" key="1">
    <citation type="submission" date="2016-10" db="EMBL/GenBank/DDBJ databases">
        <authorList>
            <person name="Varghese N."/>
            <person name="Submissions S."/>
        </authorList>
    </citation>
    <scope>NUCLEOTIDE SEQUENCE [LARGE SCALE GENOMIC DNA]</scope>
    <source>
        <strain evidence="2">DSM 23445</strain>
    </source>
</reference>
<dbReference type="Proteomes" id="UP000199673">
    <property type="component" value="Unassembled WGS sequence"/>
</dbReference>
<keyword evidence="2" id="KW-1185">Reference proteome</keyword>
<dbReference type="RefSeq" id="WP_091697681.1">
    <property type="nucleotide sequence ID" value="NZ_FPBF01000009.1"/>
</dbReference>
<gene>
    <name evidence="1" type="ORF">SAMN04489724_4624</name>
</gene>
<dbReference type="OrthoDB" id="1119698at2"/>
<dbReference type="Pfam" id="PF13366">
    <property type="entry name" value="PDDEXK_3"/>
    <property type="match status" value="1"/>
</dbReference>
<dbReference type="STRING" id="305507.SAMN04489724_4624"/>
<evidence type="ECO:0000313" key="1">
    <source>
        <dbReference type="EMBL" id="SFU17358.1"/>
    </source>
</evidence>
<dbReference type="EMBL" id="FPBF01000009">
    <property type="protein sequence ID" value="SFU17358.1"/>
    <property type="molecule type" value="Genomic_DNA"/>
</dbReference>
<sequence length="128" mass="14727">MHENEISKVIVDIAFLIYKRLGPGLLESIYQAVFVYELKSRGFNVDTEVIIPVIWNSMKLDQGFRADIIVNNKVIIELKSVEMLLPVHPKQLRTYLRLTGLRLGMLINFNEDKLTDGIKRVVNGLMQN</sequence>
<protein>
    <submittedName>
        <fullName evidence="1">GxxExxY protein</fullName>
    </submittedName>
</protein>
<dbReference type="NCBIfam" id="TIGR04256">
    <property type="entry name" value="GxxExxY"/>
    <property type="match status" value="1"/>
</dbReference>
<dbReference type="AlphaFoldDB" id="A0A1I7E0A0"/>
<accession>A0A1I7E0A0</accession>
<name>A0A1I7E0A0_9BACT</name>
<proteinExistence type="predicted"/>
<evidence type="ECO:0000313" key="2">
    <source>
        <dbReference type="Proteomes" id="UP000199673"/>
    </source>
</evidence>
<organism evidence="1 2">
    <name type="scientific">Algoriphagus locisalis</name>
    <dbReference type="NCBI Taxonomy" id="305507"/>
    <lineage>
        <taxon>Bacteria</taxon>
        <taxon>Pseudomonadati</taxon>
        <taxon>Bacteroidota</taxon>
        <taxon>Cytophagia</taxon>
        <taxon>Cytophagales</taxon>
        <taxon>Cyclobacteriaceae</taxon>
        <taxon>Algoriphagus</taxon>
    </lineage>
</organism>